<evidence type="ECO:0000313" key="8">
    <source>
        <dbReference type="Proteomes" id="UP000553034"/>
    </source>
</evidence>
<dbReference type="InterPro" id="IPR014284">
    <property type="entry name" value="RNA_pol_sigma-70_dom"/>
</dbReference>
<comment type="caution">
    <text evidence="7">The sequence shown here is derived from an EMBL/GenBank/DDBJ whole genome shotgun (WGS) entry which is preliminary data.</text>
</comment>
<dbReference type="GO" id="GO:0003677">
    <property type="term" value="F:DNA binding"/>
    <property type="evidence" value="ECO:0007669"/>
    <property type="project" value="InterPro"/>
</dbReference>
<dbReference type="CDD" id="cd06171">
    <property type="entry name" value="Sigma70_r4"/>
    <property type="match status" value="1"/>
</dbReference>
<name>A0A840EML9_9FLAO</name>
<feature type="domain" description="RNA polymerase sigma-70 region 2" evidence="5">
    <location>
        <begin position="22"/>
        <end position="87"/>
    </location>
</feature>
<accession>A0A840EML9</accession>
<dbReference type="InterPro" id="IPR013324">
    <property type="entry name" value="RNA_pol_sigma_r3/r4-like"/>
</dbReference>
<dbReference type="PANTHER" id="PTHR43133:SF46">
    <property type="entry name" value="RNA POLYMERASE SIGMA-70 FACTOR ECF SUBFAMILY"/>
    <property type="match status" value="1"/>
</dbReference>
<comment type="similarity">
    <text evidence="1">Belongs to the sigma-70 factor family. ECF subfamily.</text>
</comment>
<keyword evidence="3" id="KW-0731">Sigma factor</keyword>
<feature type="domain" description="RNA polymerase sigma factor 70 region 4 type 2" evidence="6">
    <location>
        <begin position="116"/>
        <end position="165"/>
    </location>
</feature>
<dbReference type="InterPro" id="IPR036388">
    <property type="entry name" value="WH-like_DNA-bd_sf"/>
</dbReference>
<evidence type="ECO:0000259" key="6">
    <source>
        <dbReference type="Pfam" id="PF08281"/>
    </source>
</evidence>
<gene>
    <name evidence="7" type="ORF">GGR32_000629</name>
</gene>
<evidence type="ECO:0000256" key="4">
    <source>
        <dbReference type="ARBA" id="ARBA00023163"/>
    </source>
</evidence>
<dbReference type="InterPro" id="IPR013325">
    <property type="entry name" value="RNA_pol_sigma_r2"/>
</dbReference>
<dbReference type="Gene3D" id="1.10.1740.10">
    <property type="match status" value="1"/>
</dbReference>
<dbReference type="Pfam" id="PF04542">
    <property type="entry name" value="Sigma70_r2"/>
    <property type="match status" value="1"/>
</dbReference>
<dbReference type="EMBL" id="JACIFO010000002">
    <property type="protein sequence ID" value="MBB4118355.1"/>
    <property type="molecule type" value="Genomic_DNA"/>
</dbReference>
<evidence type="ECO:0000313" key="7">
    <source>
        <dbReference type="EMBL" id="MBB4118355.1"/>
    </source>
</evidence>
<dbReference type="InterPro" id="IPR013249">
    <property type="entry name" value="RNA_pol_sigma70_r4_t2"/>
</dbReference>
<dbReference type="SUPFAM" id="SSF88946">
    <property type="entry name" value="Sigma2 domain of RNA polymerase sigma factors"/>
    <property type="match status" value="1"/>
</dbReference>
<dbReference type="PANTHER" id="PTHR43133">
    <property type="entry name" value="RNA POLYMERASE ECF-TYPE SIGMA FACTO"/>
    <property type="match status" value="1"/>
</dbReference>
<proteinExistence type="inferred from homology"/>
<dbReference type="Proteomes" id="UP000553034">
    <property type="component" value="Unassembled WGS sequence"/>
</dbReference>
<dbReference type="Gene3D" id="1.10.10.10">
    <property type="entry name" value="Winged helix-like DNA-binding domain superfamily/Winged helix DNA-binding domain"/>
    <property type="match status" value="1"/>
</dbReference>
<keyword evidence="2" id="KW-0805">Transcription regulation</keyword>
<evidence type="ECO:0000256" key="1">
    <source>
        <dbReference type="ARBA" id="ARBA00010641"/>
    </source>
</evidence>
<evidence type="ECO:0000259" key="5">
    <source>
        <dbReference type="Pfam" id="PF04542"/>
    </source>
</evidence>
<dbReference type="AlphaFoldDB" id="A0A840EML9"/>
<keyword evidence="4" id="KW-0804">Transcription</keyword>
<dbReference type="Pfam" id="PF08281">
    <property type="entry name" value="Sigma70_r4_2"/>
    <property type="match status" value="1"/>
</dbReference>
<dbReference type="InterPro" id="IPR007627">
    <property type="entry name" value="RNA_pol_sigma70_r2"/>
</dbReference>
<keyword evidence="8" id="KW-1185">Reference proteome</keyword>
<dbReference type="SUPFAM" id="SSF88659">
    <property type="entry name" value="Sigma3 and sigma4 domains of RNA polymerase sigma factors"/>
    <property type="match status" value="1"/>
</dbReference>
<dbReference type="GO" id="GO:0016987">
    <property type="term" value="F:sigma factor activity"/>
    <property type="evidence" value="ECO:0007669"/>
    <property type="project" value="UniProtKB-KW"/>
</dbReference>
<evidence type="ECO:0000256" key="2">
    <source>
        <dbReference type="ARBA" id="ARBA00023015"/>
    </source>
</evidence>
<protein>
    <submittedName>
        <fullName evidence="7">RNA polymerase sigma-70 factor (ECF subfamily)</fullName>
    </submittedName>
</protein>
<reference evidence="7 8" key="1">
    <citation type="submission" date="2020-08" db="EMBL/GenBank/DDBJ databases">
        <title>Genomic Encyclopedia of Type Strains, Phase IV (KMG-IV): sequencing the most valuable type-strain genomes for metagenomic binning, comparative biology and taxonomic classification.</title>
        <authorList>
            <person name="Goeker M."/>
        </authorList>
    </citation>
    <scope>NUCLEOTIDE SEQUENCE [LARGE SCALE GENOMIC DNA]</scope>
    <source>
        <strain evidence="7 8">DSM 29568</strain>
    </source>
</reference>
<dbReference type="GO" id="GO:0006352">
    <property type="term" value="P:DNA-templated transcription initiation"/>
    <property type="evidence" value="ECO:0007669"/>
    <property type="project" value="InterPro"/>
</dbReference>
<sequence>MDLPELIKQCQAQNLKAQEQVYRLFAHKLFGVSLKYARNRQEAEDNLQDAFITIFKKIHQFKHKGSFEGWMKRIVVNTALQRYRSSGKVFQLVNEEKIPEIPEENLDHEQYSLEFLLKIVQELPNRYRMVFNLYTLDGYSHKEIAELMNISEGTSKSNLARARKILQQKISAQDATLTNFQFVK</sequence>
<evidence type="ECO:0000256" key="3">
    <source>
        <dbReference type="ARBA" id="ARBA00023082"/>
    </source>
</evidence>
<dbReference type="RefSeq" id="WP_183476308.1">
    <property type="nucleotide sequence ID" value="NZ_JACIFO010000002.1"/>
</dbReference>
<dbReference type="InterPro" id="IPR039425">
    <property type="entry name" value="RNA_pol_sigma-70-like"/>
</dbReference>
<organism evidence="7 8">
    <name type="scientific">Mesonia hippocampi</name>
    <dbReference type="NCBI Taxonomy" id="1628250"/>
    <lineage>
        <taxon>Bacteria</taxon>
        <taxon>Pseudomonadati</taxon>
        <taxon>Bacteroidota</taxon>
        <taxon>Flavobacteriia</taxon>
        <taxon>Flavobacteriales</taxon>
        <taxon>Flavobacteriaceae</taxon>
        <taxon>Mesonia</taxon>
    </lineage>
</organism>
<dbReference type="NCBIfam" id="TIGR02937">
    <property type="entry name" value="sigma70-ECF"/>
    <property type="match status" value="1"/>
</dbReference>